<dbReference type="HOGENOM" id="CLU_1787825_0_0_1"/>
<name>U9TVK2_RHIID</name>
<protein>
    <submittedName>
        <fullName evidence="1">Uncharacterized protein</fullName>
    </submittedName>
</protein>
<dbReference type="AlphaFoldDB" id="U9TVK2"/>
<sequence length="145" mass="17718">MSRITWAKQRKILCAWRHKSRKKFRYTKLPKWKVNSYSDKSSDMTLYGIRYWSDDDIYECIRDMRFTKEYENTYKKRGGANITIIRNGRQYFFRMFDPDLGPQELRNRYGWQTCKKISIESNATDGEIINEIWRIFRKLTKLDIS</sequence>
<proteinExistence type="predicted"/>
<accession>U9TVK2</accession>
<reference evidence="1" key="1">
    <citation type="submission" date="2013-07" db="EMBL/GenBank/DDBJ databases">
        <title>The genome of an arbuscular mycorrhizal fungus provides insights into the evolution of the oldest plant symbiosis.</title>
        <authorList>
            <consortium name="DOE Joint Genome Institute"/>
            <person name="Tisserant E."/>
            <person name="Malbreil M."/>
            <person name="Kuo A."/>
            <person name="Kohler A."/>
            <person name="Symeonidi A."/>
            <person name="Balestrini R."/>
            <person name="Charron P."/>
            <person name="Duensing N."/>
            <person name="Frei-dit-Frey N."/>
            <person name="Gianinazzi-Pearson V."/>
            <person name="Gilbert B."/>
            <person name="Handa Y."/>
            <person name="Hijri M."/>
            <person name="Kaul R."/>
            <person name="Kawaguchi M."/>
            <person name="Krajinski F."/>
            <person name="Lammers P."/>
            <person name="Lapierre D."/>
            <person name="Masclaux F.G."/>
            <person name="Murat C."/>
            <person name="Morin E."/>
            <person name="Ndikumana S."/>
            <person name="Pagni M."/>
            <person name="Petitpierre D."/>
            <person name="Requena N."/>
            <person name="Rosikiewicz P."/>
            <person name="Riley R."/>
            <person name="Saito K."/>
            <person name="San Clemente H."/>
            <person name="Shapiro H."/>
            <person name="van Tuinen D."/>
            <person name="Becard G."/>
            <person name="Bonfante P."/>
            <person name="Paszkowski U."/>
            <person name="Shachar-Hill Y."/>
            <person name="Young J.P."/>
            <person name="Sanders I.R."/>
            <person name="Henrissat B."/>
            <person name="Rensing S.A."/>
            <person name="Grigoriev I.V."/>
            <person name="Corradi N."/>
            <person name="Roux C."/>
            <person name="Martin F."/>
        </authorList>
    </citation>
    <scope>NUCLEOTIDE SEQUENCE</scope>
    <source>
        <strain evidence="1">DAOM 197198</strain>
    </source>
</reference>
<dbReference type="EMBL" id="KI287185">
    <property type="protein sequence ID" value="ESA10368.1"/>
    <property type="molecule type" value="Genomic_DNA"/>
</dbReference>
<organism evidence="1">
    <name type="scientific">Rhizophagus irregularis (strain DAOM 181602 / DAOM 197198 / MUCL 43194)</name>
    <name type="common">Arbuscular mycorrhizal fungus</name>
    <name type="synonym">Glomus intraradices</name>
    <dbReference type="NCBI Taxonomy" id="747089"/>
    <lineage>
        <taxon>Eukaryota</taxon>
        <taxon>Fungi</taxon>
        <taxon>Fungi incertae sedis</taxon>
        <taxon>Mucoromycota</taxon>
        <taxon>Glomeromycotina</taxon>
        <taxon>Glomeromycetes</taxon>
        <taxon>Glomerales</taxon>
        <taxon>Glomeraceae</taxon>
        <taxon>Rhizophagus</taxon>
    </lineage>
</organism>
<evidence type="ECO:0000313" key="1">
    <source>
        <dbReference type="EMBL" id="ESA10368.1"/>
    </source>
</evidence>
<gene>
    <name evidence="1" type="ORF">GLOINDRAFT_29532</name>
</gene>